<dbReference type="EMBL" id="AFYH01123294">
    <property type="status" value="NOT_ANNOTATED_CDS"/>
    <property type="molecule type" value="Genomic_DNA"/>
</dbReference>
<protein>
    <submittedName>
        <fullName evidence="1">Chromosome 10 open reading frame 88</fullName>
    </submittedName>
</protein>
<dbReference type="PANTHER" id="PTHR14787:SF1">
    <property type="entry name" value="ATPASE PAAT"/>
    <property type="match status" value="1"/>
</dbReference>
<dbReference type="eggNOG" id="ENOG502RUU4">
    <property type="taxonomic scope" value="Eukaryota"/>
</dbReference>
<reference evidence="1" key="3">
    <citation type="submission" date="2025-09" db="UniProtKB">
        <authorList>
            <consortium name="Ensembl"/>
        </authorList>
    </citation>
    <scope>IDENTIFICATION</scope>
</reference>
<dbReference type="Ensembl" id="ENSLACT00000009859.1">
    <property type="protein sequence ID" value="ENSLACP00000009783.1"/>
    <property type="gene ID" value="ENSLACG00000008626.1"/>
</dbReference>
<dbReference type="Proteomes" id="UP000008672">
    <property type="component" value="Unassembled WGS sequence"/>
</dbReference>
<dbReference type="OMA" id="PMLQNVC"/>
<sequence>METQVSELCMKKFVSVYSSWECISELTLYDILSVVAADRASKTDDEQDDDGKCSCERLVTLKRSVNNDAEAPCVLYLQCAPQGGGIISIEIISEGRTIEVYAGEEYCGTSRGEKGGSVQDNSKNEMVTLCKKYLNLESPTVACELKLLSIGGKKEVIISKIKLGMTTVSVKIPKGLSSFGTNIDLDRVQSMMQSMGTKLSPGAENLMNMVQMQQKQNQIALGGFLHSVLGGRKCKSKHTLMTTAQSTDEAPCISCLEDNLKSQSASHDLNSLIHSHPQSAGTSVELGFSNELGSIKQDLLPADDLKATMFSFLSKQAKEFHNSSGSEMLPFLQNLSSQVNQLRLEDKIKNSENPTIAECPSVKDLWKEPPSCFYFEKIISKQMDLMEKRLMDYIDLRFNKLQDHLDAKLLVVTDLLENSASLKVTKRSYDSGEIFENGEL</sequence>
<name>H3AJG2_LATCH</name>
<keyword evidence="2" id="KW-1185">Reference proteome</keyword>
<dbReference type="GeneTree" id="ENSGT00390000017384"/>
<dbReference type="PANTHER" id="PTHR14787">
    <property type="entry name" value="C10ORF188 FAMILY MEMBER"/>
    <property type="match status" value="1"/>
</dbReference>
<accession>H3AJG2</accession>
<evidence type="ECO:0000313" key="2">
    <source>
        <dbReference type="Proteomes" id="UP000008672"/>
    </source>
</evidence>
<gene>
    <name evidence="1" type="primary">C10orf88</name>
</gene>
<dbReference type="InParanoid" id="H3AJG2"/>
<proteinExistence type="predicted"/>
<reference evidence="1" key="2">
    <citation type="submission" date="2025-08" db="UniProtKB">
        <authorList>
            <consortium name="Ensembl"/>
        </authorList>
    </citation>
    <scope>IDENTIFICATION</scope>
</reference>
<organism evidence="1 2">
    <name type="scientific">Latimeria chalumnae</name>
    <name type="common">Coelacanth</name>
    <dbReference type="NCBI Taxonomy" id="7897"/>
    <lineage>
        <taxon>Eukaryota</taxon>
        <taxon>Metazoa</taxon>
        <taxon>Chordata</taxon>
        <taxon>Craniata</taxon>
        <taxon>Vertebrata</taxon>
        <taxon>Euteleostomi</taxon>
        <taxon>Coelacanthiformes</taxon>
        <taxon>Coelacanthidae</taxon>
        <taxon>Latimeria</taxon>
    </lineage>
</organism>
<evidence type="ECO:0000313" key="1">
    <source>
        <dbReference type="Ensembl" id="ENSLACP00000009783.1"/>
    </source>
</evidence>
<reference evidence="2" key="1">
    <citation type="submission" date="2011-08" db="EMBL/GenBank/DDBJ databases">
        <title>The draft genome of Latimeria chalumnae.</title>
        <authorList>
            <person name="Di Palma F."/>
            <person name="Alfoldi J."/>
            <person name="Johnson J."/>
            <person name="Berlin A."/>
            <person name="Gnerre S."/>
            <person name="Jaffe D."/>
            <person name="MacCallum I."/>
            <person name="Young S."/>
            <person name="Walker B.J."/>
            <person name="Lander E."/>
            <person name="Lindblad-Toh K."/>
        </authorList>
    </citation>
    <scope>NUCLEOTIDE SEQUENCE [LARGE SCALE GENOMIC DNA]</scope>
    <source>
        <strain evidence="2">Wild caught</strain>
    </source>
</reference>
<dbReference type="Bgee" id="ENSLACG00000008626">
    <property type="expression patterns" value="Expressed in muscle tissue and 6 other cell types or tissues"/>
</dbReference>
<dbReference type="Pfam" id="PF14958">
    <property type="entry name" value="PAAT-like"/>
    <property type="match status" value="1"/>
</dbReference>
<dbReference type="InterPro" id="IPR028043">
    <property type="entry name" value="PAAT-like"/>
</dbReference>
<dbReference type="FunCoup" id="H3AJG2">
    <property type="interactions" value="1742"/>
</dbReference>
<dbReference type="STRING" id="7897.ENSLACP00000009783"/>
<dbReference type="AlphaFoldDB" id="H3AJG2"/>